<keyword evidence="6" id="KW-0539">Nucleus</keyword>
<dbReference type="PANTHER" id="PTHR31194:SF62">
    <property type="entry name" value="ETHYLENE-RESPONSIVE TRANSCRIPTION FACTOR ERF118"/>
    <property type="match status" value="1"/>
</dbReference>
<dbReference type="OrthoDB" id="1917565at2759"/>
<dbReference type="GO" id="GO:0003700">
    <property type="term" value="F:DNA-binding transcription factor activity"/>
    <property type="evidence" value="ECO:0007669"/>
    <property type="project" value="InterPro"/>
</dbReference>
<keyword evidence="2" id="KW-0611">Plant defense</keyword>
<feature type="domain" description="AP2/ERF" evidence="8">
    <location>
        <begin position="111"/>
        <end position="168"/>
    </location>
</feature>
<dbReference type="InterPro" id="IPR016177">
    <property type="entry name" value="DNA-bd_dom_sf"/>
</dbReference>
<evidence type="ECO:0000256" key="7">
    <source>
        <dbReference type="SAM" id="MobiDB-lite"/>
    </source>
</evidence>
<evidence type="ECO:0000256" key="4">
    <source>
        <dbReference type="ARBA" id="ARBA00023125"/>
    </source>
</evidence>
<dbReference type="Gene3D" id="3.30.730.10">
    <property type="entry name" value="AP2/ERF domain"/>
    <property type="match status" value="1"/>
</dbReference>
<evidence type="ECO:0000256" key="3">
    <source>
        <dbReference type="ARBA" id="ARBA00023015"/>
    </source>
</evidence>
<dbReference type="RefSeq" id="XP_016479524.1">
    <property type="nucleotide sequence ID" value="XM_016624038.2"/>
</dbReference>
<dbReference type="SUPFAM" id="SSF54171">
    <property type="entry name" value="DNA-binding domain"/>
    <property type="match status" value="1"/>
</dbReference>
<evidence type="ECO:0000256" key="2">
    <source>
        <dbReference type="ARBA" id="ARBA00022821"/>
    </source>
</evidence>
<keyword evidence="3" id="KW-0805">Transcription regulation</keyword>
<dbReference type="Proteomes" id="UP000790787">
    <property type="component" value="Chromosome 20"/>
</dbReference>
<dbReference type="AlphaFoldDB" id="A0A1S4AS65"/>
<dbReference type="CDD" id="cd00018">
    <property type="entry name" value="AP2"/>
    <property type="match status" value="1"/>
</dbReference>
<comment type="subcellular location">
    <subcellularLocation>
        <location evidence="1">Nucleus</location>
    </subcellularLocation>
</comment>
<dbReference type="STRING" id="4097.A0A1S4AS65"/>
<dbReference type="PRINTS" id="PR00367">
    <property type="entry name" value="ETHRSPELEMNT"/>
</dbReference>
<evidence type="ECO:0000313" key="10">
    <source>
        <dbReference type="RefSeq" id="XP_016479524.1"/>
    </source>
</evidence>
<feature type="region of interest" description="Disordered" evidence="7">
    <location>
        <begin position="74"/>
        <end position="93"/>
    </location>
</feature>
<reference evidence="10" key="2">
    <citation type="submission" date="2025-08" db="UniProtKB">
        <authorList>
            <consortium name="RefSeq"/>
        </authorList>
    </citation>
    <scope>IDENTIFICATION</scope>
    <source>
        <tissue evidence="10">Leaf</tissue>
    </source>
</reference>
<organism evidence="9 10">
    <name type="scientific">Nicotiana tabacum</name>
    <name type="common">Common tobacco</name>
    <dbReference type="NCBI Taxonomy" id="4097"/>
    <lineage>
        <taxon>Eukaryota</taxon>
        <taxon>Viridiplantae</taxon>
        <taxon>Streptophyta</taxon>
        <taxon>Embryophyta</taxon>
        <taxon>Tracheophyta</taxon>
        <taxon>Spermatophyta</taxon>
        <taxon>Magnoliopsida</taxon>
        <taxon>eudicotyledons</taxon>
        <taxon>Gunneridae</taxon>
        <taxon>Pentapetalae</taxon>
        <taxon>asterids</taxon>
        <taxon>lamiids</taxon>
        <taxon>Solanales</taxon>
        <taxon>Solanaceae</taxon>
        <taxon>Nicotianoideae</taxon>
        <taxon>Nicotianeae</taxon>
        <taxon>Nicotiana</taxon>
    </lineage>
</organism>
<dbReference type="GO" id="GO:0005634">
    <property type="term" value="C:nucleus"/>
    <property type="evidence" value="ECO:0007669"/>
    <property type="project" value="UniProtKB-SubCell"/>
</dbReference>
<protein>
    <submittedName>
        <fullName evidence="10">Ethylene-responsive transcription factor ERF118</fullName>
    </submittedName>
    <submittedName>
        <fullName evidence="10">Ethylene-responsive transcription factor ERF119</fullName>
    </submittedName>
</protein>
<dbReference type="InterPro" id="IPR050913">
    <property type="entry name" value="AP2/ERF_ERF"/>
</dbReference>
<dbReference type="PANTHER" id="PTHR31194">
    <property type="entry name" value="SHN SHINE , DNA BINDING / TRANSCRIPTION FACTOR"/>
    <property type="match status" value="1"/>
</dbReference>
<dbReference type="GeneID" id="107800804"/>
<dbReference type="InterPro" id="IPR001471">
    <property type="entry name" value="AP2/ERF_dom"/>
</dbReference>
<proteinExistence type="predicted"/>
<sequence length="329" mass="36780">MFEPRKQPQKSKNRVEPGQPMRKIRIVCNDPDATDSSDDERVNDIKPKLKRFVREINLPIGNISSKKVKVKIPETTESSCQDSNNGEKNPKKKRVLAKTLSSNQQRLSPGKYRGVRQRKWGKWAAEIRDPFKGRRVWLGTYNTAEEASLAYETKRLEFDSMAKNINNSSSNLSGKSSNNEENSAESLVSHTSHTSPASVLEMDSLTSASEVNDIKHDDEKAKVELGLMEDSLSLAEIGAGIEFDMEMDLFFAGSDDFGQNLDDFVVNDFEDLPIYGLEGDEQLPTSLPDFDFDFDFDGYNESCAWMDDATAAPLMNGTTTTPLNIALCP</sequence>
<evidence type="ECO:0000259" key="8">
    <source>
        <dbReference type="PROSITE" id="PS51032"/>
    </source>
</evidence>
<evidence type="ECO:0000256" key="6">
    <source>
        <dbReference type="ARBA" id="ARBA00023242"/>
    </source>
</evidence>
<dbReference type="PaxDb" id="4097-A0A1S4AS65"/>
<dbReference type="InterPro" id="IPR036955">
    <property type="entry name" value="AP2/ERF_dom_sf"/>
</dbReference>
<feature type="compositionally biased region" description="Polar residues" evidence="7">
    <location>
        <begin position="75"/>
        <end position="87"/>
    </location>
</feature>
<evidence type="ECO:0000313" key="9">
    <source>
        <dbReference type="Proteomes" id="UP000790787"/>
    </source>
</evidence>
<dbReference type="SMR" id="A0A1S4AS65"/>
<evidence type="ECO:0000256" key="1">
    <source>
        <dbReference type="ARBA" id="ARBA00004123"/>
    </source>
</evidence>
<keyword evidence="9" id="KW-1185">Reference proteome</keyword>
<dbReference type="SMART" id="SM00380">
    <property type="entry name" value="AP2"/>
    <property type="match status" value="1"/>
</dbReference>
<feature type="compositionally biased region" description="Polar residues" evidence="7">
    <location>
        <begin position="188"/>
        <end position="197"/>
    </location>
</feature>
<dbReference type="RefSeq" id="XP_016479524.1">
    <property type="nucleotide sequence ID" value="XM_016624038.1"/>
</dbReference>
<name>A0A1S4AS65_TOBAC</name>
<feature type="compositionally biased region" description="Low complexity" evidence="7">
    <location>
        <begin position="168"/>
        <end position="186"/>
    </location>
</feature>
<accession>A0A1S4AS65</accession>
<dbReference type="PROSITE" id="PS51032">
    <property type="entry name" value="AP2_ERF"/>
    <property type="match status" value="1"/>
</dbReference>
<feature type="region of interest" description="Disordered" evidence="7">
    <location>
        <begin position="1"/>
        <end position="23"/>
    </location>
</feature>
<feature type="region of interest" description="Disordered" evidence="7">
    <location>
        <begin position="168"/>
        <end position="198"/>
    </location>
</feature>
<keyword evidence="4" id="KW-0238">DNA-binding</keyword>
<gene>
    <name evidence="10" type="primary">LOC107800804</name>
</gene>
<dbReference type="Pfam" id="PF00847">
    <property type="entry name" value="AP2"/>
    <property type="match status" value="1"/>
</dbReference>
<reference evidence="9" key="1">
    <citation type="journal article" date="2014" name="Nat. Commun.">
        <title>The tobacco genome sequence and its comparison with those of tomato and potato.</title>
        <authorList>
            <person name="Sierro N."/>
            <person name="Battey J.N."/>
            <person name="Ouadi S."/>
            <person name="Bakaher N."/>
            <person name="Bovet L."/>
            <person name="Willig A."/>
            <person name="Goepfert S."/>
            <person name="Peitsch M.C."/>
            <person name="Ivanov N.V."/>
        </authorList>
    </citation>
    <scope>NUCLEOTIDE SEQUENCE [LARGE SCALE GENOMIC DNA]</scope>
</reference>
<dbReference type="GO" id="GO:0006952">
    <property type="term" value="P:defense response"/>
    <property type="evidence" value="ECO:0007669"/>
    <property type="project" value="UniProtKB-KW"/>
</dbReference>
<dbReference type="GO" id="GO:0003677">
    <property type="term" value="F:DNA binding"/>
    <property type="evidence" value="ECO:0007669"/>
    <property type="project" value="UniProtKB-KW"/>
</dbReference>
<dbReference type="KEGG" id="nta:107800804"/>
<dbReference type="OMA" id="HRKQTMN"/>
<evidence type="ECO:0000256" key="5">
    <source>
        <dbReference type="ARBA" id="ARBA00023163"/>
    </source>
</evidence>
<keyword evidence="5" id="KW-0804">Transcription</keyword>